<feature type="chain" id="PRO_5041945458" evidence="1">
    <location>
        <begin position="32"/>
        <end position="273"/>
    </location>
</feature>
<keyword evidence="1" id="KW-0732">Signal</keyword>
<sequence length="273" mass="28283">MQNLRRRVLTPLLAATVAVAPALGIVAPAAAAAPAASAGVVLAQEEEPSWDWNPASVSVTAVTFSKTAFTLRSGEKCANRAHITATLSGPLPTENVLASAVGVDIRRNGAIYDATVLTNTGGTTWEGDLLVCGKDPAGTYRTELYGAYVTGTGLEDPDLAFFRTNVVTGAYTVKRPASVTLNATPEPVRKGAKLTAKGVFSTDGKAGANTKVQIWFKADGSSAWTRKATVTTNAKGAYSANVKATASGTWKAVVPATGSRNEVVAYDAVPIRK</sequence>
<feature type="signal peptide" evidence="1">
    <location>
        <begin position="1"/>
        <end position="31"/>
    </location>
</feature>
<reference evidence="2 3" key="1">
    <citation type="submission" date="2023-07" db="EMBL/GenBank/DDBJ databases">
        <title>Sequencing the genomes of 1000 actinobacteria strains.</title>
        <authorList>
            <person name="Klenk H.-P."/>
        </authorList>
    </citation>
    <scope>NUCLEOTIDE SEQUENCE [LARGE SCALE GENOMIC DNA]</scope>
    <source>
        <strain evidence="2 3">DSM 44711</strain>
    </source>
</reference>
<dbReference type="Proteomes" id="UP001183629">
    <property type="component" value="Unassembled WGS sequence"/>
</dbReference>
<accession>A0AAE3ZNJ9</accession>
<keyword evidence="3" id="KW-1185">Reference proteome</keyword>
<organism evidence="2 3">
    <name type="scientific">Catenuloplanes niger</name>
    <dbReference type="NCBI Taxonomy" id="587534"/>
    <lineage>
        <taxon>Bacteria</taxon>
        <taxon>Bacillati</taxon>
        <taxon>Actinomycetota</taxon>
        <taxon>Actinomycetes</taxon>
        <taxon>Micromonosporales</taxon>
        <taxon>Micromonosporaceae</taxon>
        <taxon>Catenuloplanes</taxon>
    </lineage>
</organism>
<gene>
    <name evidence="2" type="ORF">J2S44_002339</name>
</gene>
<dbReference type="AlphaFoldDB" id="A0AAE3ZNJ9"/>
<proteinExistence type="predicted"/>
<protein>
    <submittedName>
        <fullName evidence="2">Uncharacterized protein</fullName>
    </submittedName>
</protein>
<dbReference type="InterPro" id="IPR006311">
    <property type="entry name" value="TAT_signal"/>
</dbReference>
<name>A0AAE3ZNJ9_9ACTN</name>
<comment type="caution">
    <text evidence="2">The sequence shown here is derived from an EMBL/GenBank/DDBJ whole genome shotgun (WGS) entry which is preliminary data.</text>
</comment>
<dbReference type="EMBL" id="JAVDYC010000001">
    <property type="protein sequence ID" value="MDR7322089.1"/>
    <property type="molecule type" value="Genomic_DNA"/>
</dbReference>
<evidence type="ECO:0000313" key="3">
    <source>
        <dbReference type="Proteomes" id="UP001183629"/>
    </source>
</evidence>
<evidence type="ECO:0000256" key="1">
    <source>
        <dbReference type="SAM" id="SignalP"/>
    </source>
</evidence>
<dbReference type="RefSeq" id="WP_310411928.1">
    <property type="nucleotide sequence ID" value="NZ_JAVDYC010000001.1"/>
</dbReference>
<evidence type="ECO:0000313" key="2">
    <source>
        <dbReference type="EMBL" id="MDR7322089.1"/>
    </source>
</evidence>
<dbReference type="PROSITE" id="PS51318">
    <property type="entry name" value="TAT"/>
    <property type="match status" value="1"/>
</dbReference>